<evidence type="ECO:0000313" key="1">
    <source>
        <dbReference type="EMBL" id="CAD1836288.1"/>
    </source>
</evidence>
<gene>
    <name evidence="1" type="ORF">CB5_LOCUS19499</name>
</gene>
<protein>
    <submittedName>
        <fullName evidence="1">Uncharacterized protein</fullName>
    </submittedName>
</protein>
<organism evidence="1">
    <name type="scientific">Ananas comosus var. bracteatus</name>
    <name type="common">red pineapple</name>
    <dbReference type="NCBI Taxonomy" id="296719"/>
    <lineage>
        <taxon>Eukaryota</taxon>
        <taxon>Viridiplantae</taxon>
        <taxon>Streptophyta</taxon>
        <taxon>Embryophyta</taxon>
        <taxon>Tracheophyta</taxon>
        <taxon>Spermatophyta</taxon>
        <taxon>Magnoliopsida</taxon>
        <taxon>Liliopsida</taxon>
        <taxon>Poales</taxon>
        <taxon>Bromeliaceae</taxon>
        <taxon>Bromelioideae</taxon>
        <taxon>Ananas</taxon>
    </lineage>
</organism>
<proteinExistence type="predicted"/>
<dbReference type="EMBL" id="LR862153">
    <property type="protein sequence ID" value="CAD1836288.1"/>
    <property type="molecule type" value="Genomic_DNA"/>
</dbReference>
<dbReference type="AlphaFoldDB" id="A0A6V7Q001"/>
<reference evidence="1" key="1">
    <citation type="submission" date="2020-07" db="EMBL/GenBank/DDBJ databases">
        <authorList>
            <person name="Lin J."/>
        </authorList>
    </citation>
    <scope>NUCLEOTIDE SEQUENCE</scope>
</reference>
<accession>A0A6V7Q001</accession>
<sequence length="121" mass="14363">MQLLLRPRLRSVFRSFETRTTMVDRCDNPRRTFTSEALPMKRQISAVHFEGTRIMLRREVSGKERSNEVEGGEAKRRRKISPLGFRGSLSWRRGRGERELYTGKGNLFVEETYRTYIIFFL</sequence>
<name>A0A6V7Q001_ANACO</name>